<dbReference type="EMBL" id="ATLV01024495">
    <property type="status" value="NOT_ANNOTATED_CDS"/>
    <property type="molecule type" value="Genomic_DNA"/>
</dbReference>
<keyword evidence="16" id="KW-1185">Reference proteome</keyword>
<evidence type="ECO:0000256" key="3">
    <source>
        <dbReference type="ARBA" id="ARBA00022737"/>
    </source>
</evidence>
<evidence type="ECO:0000256" key="7">
    <source>
        <dbReference type="ARBA" id="ARBA00023155"/>
    </source>
</evidence>
<dbReference type="GO" id="GO:0003677">
    <property type="term" value="F:DNA binding"/>
    <property type="evidence" value="ECO:0007669"/>
    <property type="project" value="UniProtKB-KW"/>
</dbReference>
<evidence type="ECO:0000313" key="14">
    <source>
        <dbReference type="EMBL" id="KFB51476.1"/>
    </source>
</evidence>
<dbReference type="Pfam" id="PF00412">
    <property type="entry name" value="LIM"/>
    <property type="match status" value="1"/>
</dbReference>
<dbReference type="GO" id="GO:0005634">
    <property type="term" value="C:nucleus"/>
    <property type="evidence" value="ECO:0007669"/>
    <property type="project" value="UniProtKB-SubCell"/>
</dbReference>
<evidence type="ECO:0000256" key="2">
    <source>
        <dbReference type="ARBA" id="ARBA00022723"/>
    </source>
</evidence>
<dbReference type="OrthoDB" id="10051896at2759"/>
<dbReference type="SMART" id="SM00020">
    <property type="entry name" value="Tryp_SPc"/>
    <property type="match status" value="1"/>
</dbReference>
<evidence type="ECO:0000259" key="13">
    <source>
        <dbReference type="PROSITE" id="PS50240"/>
    </source>
</evidence>
<keyword evidence="7" id="KW-0371">Homeobox</keyword>
<dbReference type="EnsemblMetazoa" id="ASIC019531-RA">
    <property type="protein sequence ID" value="ASIC019531-PA"/>
    <property type="gene ID" value="ASIC019531"/>
</dbReference>
<keyword evidence="4 11" id="KW-0862">Zinc</keyword>
<comment type="subcellular location">
    <subcellularLocation>
        <location evidence="1">Nucleus</location>
    </subcellularLocation>
</comment>
<organism evidence="15 16">
    <name type="scientific">Anopheles sinensis</name>
    <name type="common">Mosquito</name>
    <dbReference type="NCBI Taxonomy" id="74873"/>
    <lineage>
        <taxon>Eukaryota</taxon>
        <taxon>Metazoa</taxon>
        <taxon>Ecdysozoa</taxon>
        <taxon>Arthropoda</taxon>
        <taxon>Hexapoda</taxon>
        <taxon>Insecta</taxon>
        <taxon>Pterygota</taxon>
        <taxon>Neoptera</taxon>
        <taxon>Endopterygota</taxon>
        <taxon>Diptera</taxon>
        <taxon>Nematocera</taxon>
        <taxon>Culicoidea</taxon>
        <taxon>Culicidae</taxon>
        <taxon>Anophelinae</taxon>
        <taxon>Anopheles</taxon>
    </lineage>
</organism>
<dbReference type="FunFam" id="2.10.110.10:FF:000006">
    <property type="entry name" value="LIM homeobox transcription factor 1-beta"/>
    <property type="match status" value="1"/>
</dbReference>
<evidence type="ECO:0000256" key="10">
    <source>
        <dbReference type="ARBA" id="ARBA00024195"/>
    </source>
</evidence>
<dbReference type="GO" id="GO:0046872">
    <property type="term" value="F:metal ion binding"/>
    <property type="evidence" value="ECO:0007669"/>
    <property type="project" value="UniProtKB-KW"/>
</dbReference>
<keyword evidence="6" id="KW-0238">DNA-binding</keyword>
<name>A0A084WMN2_ANOSI</name>
<sequence>MLGAALGSSTVPIRQFLDYPFMISLRGSTGRHSCGGSILSELWVLTAGHCVSSVTVAKETVQVGHTELSLNVDESVYSIEQVIRHPGYDSGNSFINDIALLKLARPLTFSDRVYPVQLPQDMFEVEDNLNDLEVTLIGWGVNATGGVAPTTLQHVEYYVVPNEECDAIHSSKIYPSQICAAYPGGGKGQCGKELRSCTACGEPISDKFLLDVGGCSWHSACLRCCICHTPLDHQPSCFLRERQIYCKTDYTK</sequence>
<dbReference type="EMBL" id="KE525352">
    <property type="protein sequence ID" value="KFB51476.1"/>
    <property type="molecule type" value="Genomic_DNA"/>
</dbReference>
<reference evidence="14 16" key="1">
    <citation type="journal article" date="2014" name="BMC Genomics">
        <title>Genome sequence of Anopheles sinensis provides insight into genetics basis of mosquito competence for malaria parasites.</title>
        <authorList>
            <person name="Zhou D."/>
            <person name="Zhang D."/>
            <person name="Ding G."/>
            <person name="Shi L."/>
            <person name="Hou Q."/>
            <person name="Ye Y."/>
            <person name="Xu Y."/>
            <person name="Zhou H."/>
            <person name="Xiong C."/>
            <person name="Li S."/>
            <person name="Yu J."/>
            <person name="Hong S."/>
            <person name="Yu X."/>
            <person name="Zou P."/>
            <person name="Chen C."/>
            <person name="Chang X."/>
            <person name="Wang W."/>
            <person name="Lv Y."/>
            <person name="Sun Y."/>
            <person name="Ma L."/>
            <person name="Shen B."/>
            <person name="Zhu C."/>
        </authorList>
    </citation>
    <scope>NUCLEOTIDE SEQUENCE [LARGE SCALE GENOMIC DNA]</scope>
</reference>
<dbReference type="PROSITE" id="PS00134">
    <property type="entry name" value="TRYPSIN_HIS"/>
    <property type="match status" value="1"/>
</dbReference>
<keyword evidence="8" id="KW-1015">Disulfide bond</keyword>
<evidence type="ECO:0000313" key="16">
    <source>
        <dbReference type="Proteomes" id="UP000030765"/>
    </source>
</evidence>
<dbReference type="InterPro" id="IPR001314">
    <property type="entry name" value="Peptidase_S1A"/>
</dbReference>
<dbReference type="Pfam" id="PF00089">
    <property type="entry name" value="Trypsin"/>
    <property type="match status" value="1"/>
</dbReference>
<dbReference type="STRING" id="74873.A0A084WMN2"/>
<dbReference type="PROSITE" id="PS00478">
    <property type="entry name" value="LIM_DOMAIN_1"/>
    <property type="match status" value="1"/>
</dbReference>
<feature type="domain" description="LIM zinc-binding" evidence="12">
    <location>
        <begin position="195"/>
        <end position="252"/>
    </location>
</feature>
<dbReference type="SUPFAM" id="SSF50494">
    <property type="entry name" value="Trypsin-like serine proteases"/>
    <property type="match status" value="1"/>
</dbReference>
<dbReference type="GO" id="GO:0006508">
    <property type="term" value="P:proteolysis"/>
    <property type="evidence" value="ECO:0007669"/>
    <property type="project" value="InterPro"/>
</dbReference>
<gene>
    <name evidence="14" type="ORF">ZHAS_00019531</name>
</gene>
<dbReference type="PANTHER" id="PTHR24252:SF7">
    <property type="entry name" value="HYALIN"/>
    <property type="match status" value="1"/>
</dbReference>
<keyword evidence="9" id="KW-0539">Nucleus</keyword>
<dbReference type="FunFam" id="2.40.10.10:FF:000068">
    <property type="entry name" value="transmembrane protease serine 2"/>
    <property type="match status" value="1"/>
</dbReference>
<evidence type="ECO:0000259" key="12">
    <source>
        <dbReference type="PROSITE" id="PS50023"/>
    </source>
</evidence>
<dbReference type="CDD" id="cd09373">
    <property type="entry name" value="LIM1_AWH"/>
    <property type="match status" value="1"/>
</dbReference>
<feature type="domain" description="Peptidase S1" evidence="13">
    <location>
        <begin position="1"/>
        <end position="252"/>
    </location>
</feature>
<dbReference type="InterPro" id="IPR018114">
    <property type="entry name" value="TRYPSIN_HIS"/>
</dbReference>
<evidence type="ECO:0008006" key="17">
    <source>
        <dbReference type="Google" id="ProtNLM"/>
    </source>
</evidence>
<comment type="similarity">
    <text evidence="10">Belongs to the peptidase S1 family. CLIP subfamily.</text>
</comment>
<dbReference type="PANTHER" id="PTHR24252">
    <property type="entry name" value="ACROSIN-RELATED"/>
    <property type="match status" value="1"/>
</dbReference>
<dbReference type="InterPro" id="IPR009003">
    <property type="entry name" value="Peptidase_S1_PA"/>
</dbReference>
<evidence type="ECO:0000313" key="15">
    <source>
        <dbReference type="EnsemblMetazoa" id="ASIC019531-PA"/>
    </source>
</evidence>
<keyword evidence="2 11" id="KW-0479">Metal-binding</keyword>
<dbReference type="SMART" id="SM00132">
    <property type="entry name" value="LIM"/>
    <property type="match status" value="1"/>
</dbReference>
<dbReference type="EMBL" id="ATLV01024496">
    <property type="status" value="NOT_ANNOTATED_CDS"/>
    <property type="molecule type" value="Genomic_DNA"/>
</dbReference>
<dbReference type="InterPro" id="IPR043504">
    <property type="entry name" value="Peptidase_S1_PA_chymotrypsin"/>
</dbReference>
<reference evidence="15" key="2">
    <citation type="submission" date="2020-05" db="UniProtKB">
        <authorList>
            <consortium name="EnsemblMetazoa"/>
        </authorList>
    </citation>
    <scope>IDENTIFICATION</scope>
</reference>
<dbReference type="PROSITE" id="PS50023">
    <property type="entry name" value="LIM_DOMAIN_2"/>
    <property type="match status" value="1"/>
</dbReference>
<evidence type="ECO:0000256" key="9">
    <source>
        <dbReference type="ARBA" id="ARBA00023242"/>
    </source>
</evidence>
<keyword evidence="3" id="KW-0677">Repeat</keyword>
<dbReference type="InterPro" id="IPR001781">
    <property type="entry name" value="Znf_LIM"/>
</dbReference>
<evidence type="ECO:0000256" key="1">
    <source>
        <dbReference type="ARBA" id="ARBA00004123"/>
    </source>
</evidence>
<proteinExistence type="inferred from homology"/>
<dbReference type="SUPFAM" id="SSF57716">
    <property type="entry name" value="Glucocorticoid receptor-like (DNA-binding domain)"/>
    <property type="match status" value="2"/>
</dbReference>
<evidence type="ECO:0000256" key="11">
    <source>
        <dbReference type="PROSITE-ProRule" id="PRU00125"/>
    </source>
</evidence>
<dbReference type="AlphaFoldDB" id="A0A084WMN2"/>
<dbReference type="GO" id="GO:0004252">
    <property type="term" value="F:serine-type endopeptidase activity"/>
    <property type="evidence" value="ECO:0007669"/>
    <property type="project" value="InterPro"/>
</dbReference>
<evidence type="ECO:0000256" key="4">
    <source>
        <dbReference type="ARBA" id="ARBA00022833"/>
    </source>
</evidence>
<accession>A0A084WMN2</accession>
<dbReference type="PROSITE" id="PS50240">
    <property type="entry name" value="TRYPSIN_DOM"/>
    <property type="match status" value="1"/>
</dbReference>
<dbReference type="PRINTS" id="PR00722">
    <property type="entry name" value="CHYMOTRYPSIN"/>
</dbReference>
<evidence type="ECO:0000256" key="8">
    <source>
        <dbReference type="ARBA" id="ARBA00023157"/>
    </source>
</evidence>
<dbReference type="CDD" id="cd00190">
    <property type="entry name" value="Tryp_SPc"/>
    <property type="match status" value="1"/>
</dbReference>
<dbReference type="Gene3D" id="2.10.110.10">
    <property type="entry name" value="Cysteine Rich Protein"/>
    <property type="match status" value="1"/>
</dbReference>
<evidence type="ECO:0000256" key="6">
    <source>
        <dbReference type="ARBA" id="ARBA00023125"/>
    </source>
</evidence>
<dbReference type="Gene3D" id="2.40.10.10">
    <property type="entry name" value="Trypsin-like serine proteases"/>
    <property type="match status" value="1"/>
</dbReference>
<dbReference type="InterPro" id="IPR001254">
    <property type="entry name" value="Trypsin_dom"/>
</dbReference>
<dbReference type="OMA" id="PPACFEV"/>
<dbReference type="VEuPathDB" id="VectorBase:ASIC019531"/>
<keyword evidence="5 11" id="KW-0440">LIM domain</keyword>
<dbReference type="VEuPathDB" id="VectorBase:ASIS013917"/>
<protein>
    <recommendedName>
        <fullName evidence="17">Peptidase S1 domain-containing protein</fullName>
    </recommendedName>
</protein>
<evidence type="ECO:0000256" key="5">
    <source>
        <dbReference type="ARBA" id="ARBA00023038"/>
    </source>
</evidence>
<dbReference type="Proteomes" id="UP000030765">
    <property type="component" value="Unassembled WGS sequence"/>
</dbReference>
<dbReference type="VEuPathDB" id="VectorBase:ASIS016757"/>